<organism evidence="4 5">
    <name type="scientific">Parabacteroides goldsteinii DSM 19448 = WAL 12034</name>
    <dbReference type="NCBI Taxonomy" id="927665"/>
    <lineage>
        <taxon>Bacteria</taxon>
        <taxon>Pseudomonadati</taxon>
        <taxon>Bacteroidota</taxon>
        <taxon>Bacteroidia</taxon>
        <taxon>Bacteroidales</taxon>
        <taxon>Tannerellaceae</taxon>
        <taxon>Parabacteroides</taxon>
    </lineage>
</organism>
<evidence type="ECO:0000313" key="4">
    <source>
        <dbReference type="EMBL" id="KKB56784.1"/>
    </source>
</evidence>
<evidence type="ECO:0000313" key="5">
    <source>
        <dbReference type="Proteomes" id="UP000033047"/>
    </source>
</evidence>
<reference evidence="4 5" key="1">
    <citation type="submission" date="2013-04" db="EMBL/GenBank/DDBJ databases">
        <title>The Genome Sequence of Parabacteroides goldsteinii DSM 19448.</title>
        <authorList>
            <consortium name="The Broad Institute Genomics Platform"/>
            <person name="Earl A."/>
            <person name="Ward D."/>
            <person name="Feldgarden M."/>
            <person name="Gevers D."/>
            <person name="Martens E."/>
            <person name="Sakamoto M."/>
            <person name="Benno Y."/>
            <person name="Song Y."/>
            <person name="Liu C."/>
            <person name="Lee J."/>
            <person name="Bolanos M."/>
            <person name="Vaisanen M.L."/>
            <person name="Finegold S.M."/>
            <person name="Walker B."/>
            <person name="Young S."/>
            <person name="Zeng Q."/>
            <person name="Gargeya S."/>
            <person name="Fitzgerald M."/>
            <person name="Haas B."/>
            <person name="Abouelleil A."/>
            <person name="Allen A.W."/>
            <person name="Alvarado L."/>
            <person name="Arachchi H.M."/>
            <person name="Berlin A.M."/>
            <person name="Chapman S.B."/>
            <person name="Gainer-Dewar J."/>
            <person name="Goldberg J."/>
            <person name="Griggs A."/>
            <person name="Gujja S."/>
            <person name="Hansen M."/>
            <person name="Howarth C."/>
            <person name="Imamovic A."/>
            <person name="Ireland A."/>
            <person name="Larimer J."/>
            <person name="McCowan C."/>
            <person name="Murphy C."/>
            <person name="Pearson M."/>
            <person name="Poon T.W."/>
            <person name="Priest M."/>
            <person name="Roberts A."/>
            <person name="Saif S."/>
            <person name="Shea T."/>
            <person name="Sisk P."/>
            <person name="Sykes S."/>
            <person name="Wortman J."/>
            <person name="Nusbaum C."/>
            <person name="Birren B."/>
        </authorList>
    </citation>
    <scope>NUCLEOTIDE SEQUENCE [LARGE SCALE GENOMIC DNA]</scope>
    <source>
        <strain evidence="4 5">DSM 19448</strain>
    </source>
</reference>
<dbReference type="PANTHER" id="PTHR30273">
    <property type="entry name" value="PERIPLASMIC SIGNAL SENSOR AND SIGMA FACTOR ACTIVATOR FECR-RELATED"/>
    <property type="match status" value="1"/>
</dbReference>
<keyword evidence="1" id="KW-0812">Transmembrane</keyword>
<dbReference type="Pfam" id="PF16344">
    <property type="entry name" value="FecR_C"/>
    <property type="match status" value="1"/>
</dbReference>
<accession>A0A0F5JG92</accession>
<dbReference type="RefSeq" id="WP_046145693.1">
    <property type="nucleotide sequence ID" value="NZ_KQ033912.1"/>
</dbReference>
<dbReference type="AlphaFoldDB" id="A0A0F5JG92"/>
<dbReference type="Gene3D" id="2.60.120.1440">
    <property type="match status" value="1"/>
</dbReference>
<keyword evidence="1" id="KW-1133">Transmembrane helix</keyword>
<dbReference type="Gene3D" id="3.55.50.30">
    <property type="match status" value="1"/>
</dbReference>
<dbReference type="FunFam" id="2.60.120.1440:FF:000001">
    <property type="entry name" value="Putative anti-sigma factor"/>
    <property type="match status" value="1"/>
</dbReference>
<dbReference type="Pfam" id="PF04773">
    <property type="entry name" value="FecR"/>
    <property type="match status" value="1"/>
</dbReference>
<sequence>MKSTNTHIEIDELIATYLSQGLESEKLSELENWLKASPENQKHFQQMREIWFSTISANEEERYNKEEAYSRFLNRICQIPQEEKTVKKLSLHKFFYGAAAVALLCLISFASYRTGTEQVKKQFAEMVVEAPLGSKTRLYLPDGTLVWLNAGSTITYSQGFGVEERKLKLSGEGYFEVTRNKQLPFEITTKELQLRVLGTKFNFRNYPEDEEVSVSLLEGKVSLRNYLKNDALCYLEPDQKAILNKKNGKLMVSASEARYTAEWTNGFLFFDEELLPDIIKELERSYNVKIHLEDNSLETFRFYGNFVRKEQTIQEILEMLASTGKLEYRINERDIYLSAK</sequence>
<dbReference type="EMBL" id="AQHV01000010">
    <property type="protein sequence ID" value="KKB56784.1"/>
    <property type="molecule type" value="Genomic_DNA"/>
</dbReference>
<evidence type="ECO:0000256" key="1">
    <source>
        <dbReference type="SAM" id="Phobius"/>
    </source>
</evidence>
<dbReference type="GO" id="GO:0016989">
    <property type="term" value="F:sigma factor antagonist activity"/>
    <property type="evidence" value="ECO:0007669"/>
    <property type="project" value="TreeGrafter"/>
</dbReference>
<dbReference type="STRING" id="927665.HMPREF1535_01435"/>
<feature type="domain" description="Protein FecR C-terminal" evidence="3">
    <location>
        <begin position="268"/>
        <end position="336"/>
    </location>
</feature>
<feature type="domain" description="FecR protein" evidence="2">
    <location>
        <begin position="129"/>
        <end position="221"/>
    </location>
</feature>
<comment type="caution">
    <text evidence="4">The sequence shown here is derived from an EMBL/GenBank/DDBJ whole genome shotgun (WGS) entry which is preliminary data.</text>
</comment>
<dbReference type="Proteomes" id="UP000033047">
    <property type="component" value="Unassembled WGS sequence"/>
</dbReference>
<gene>
    <name evidence="4" type="ORF">HMPREF1535_01435</name>
</gene>
<evidence type="ECO:0000259" key="2">
    <source>
        <dbReference type="Pfam" id="PF04773"/>
    </source>
</evidence>
<keyword evidence="1" id="KW-0472">Membrane</keyword>
<dbReference type="InterPro" id="IPR006860">
    <property type="entry name" value="FecR"/>
</dbReference>
<dbReference type="PANTHER" id="PTHR30273:SF2">
    <property type="entry name" value="PROTEIN FECR"/>
    <property type="match status" value="1"/>
</dbReference>
<dbReference type="PATRIC" id="fig|927665.4.peg.1467"/>
<proteinExistence type="predicted"/>
<evidence type="ECO:0008006" key="6">
    <source>
        <dbReference type="Google" id="ProtNLM"/>
    </source>
</evidence>
<dbReference type="PIRSF" id="PIRSF018266">
    <property type="entry name" value="FecR"/>
    <property type="match status" value="1"/>
</dbReference>
<feature type="transmembrane region" description="Helical" evidence="1">
    <location>
        <begin position="94"/>
        <end position="112"/>
    </location>
</feature>
<name>A0A0F5JG92_9BACT</name>
<protein>
    <recommendedName>
        <fullName evidence="6">FecR protein domain-containing protein</fullName>
    </recommendedName>
</protein>
<dbReference type="InterPro" id="IPR032508">
    <property type="entry name" value="FecR_C"/>
</dbReference>
<dbReference type="HOGENOM" id="CLU_050192_2_3_10"/>
<evidence type="ECO:0000259" key="3">
    <source>
        <dbReference type="Pfam" id="PF16344"/>
    </source>
</evidence>
<dbReference type="InterPro" id="IPR012373">
    <property type="entry name" value="Ferrdict_sens_TM"/>
</dbReference>